<proteinExistence type="predicted"/>
<evidence type="ECO:0000313" key="1">
    <source>
        <dbReference type="EMBL" id="GAA5502936.1"/>
    </source>
</evidence>
<dbReference type="Proteomes" id="UP001458946">
    <property type="component" value="Unassembled WGS sequence"/>
</dbReference>
<evidence type="ECO:0000313" key="2">
    <source>
        <dbReference type="Proteomes" id="UP001458946"/>
    </source>
</evidence>
<organism evidence="1 2">
    <name type="scientific">Deinococcus xinjiangensis</name>
    <dbReference type="NCBI Taxonomy" id="457454"/>
    <lineage>
        <taxon>Bacteria</taxon>
        <taxon>Thermotogati</taxon>
        <taxon>Deinococcota</taxon>
        <taxon>Deinococci</taxon>
        <taxon>Deinococcales</taxon>
        <taxon>Deinococcaceae</taxon>
        <taxon>Deinococcus</taxon>
    </lineage>
</organism>
<sequence length="45" mass="5310">MLFLLQILLLALLLFNFSCDIKIDLDYPRSIFYEVAEISFIDNLI</sequence>
<evidence type="ECO:0008006" key="3">
    <source>
        <dbReference type="Google" id="ProtNLM"/>
    </source>
</evidence>
<gene>
    <name evidence="1" type="ORF">Dxin01_02683</name>
</gene>
<keyword evidence="2" id="KW-1185">Reference proteome</keyword>
<name>A0ABP9VCG4_9DEIO</name>
<dbReference type="EMBL" id="BAABRN010000033">
    <property type="protein sequence ID" value="GAA5502936.1"/>
    <property type="molecule type" value="Genomic_DNA"/>
</dbReference>
<accession>A0ABP9VCG4</accession>
<comment type="caution">
    <text evidence="1">The sequence shown here is derived from an EMBL/GenBank/DDBJ whole genome shotgun (WGS) entry which is preliminary data.</text>
</comment>
<reference evidence="1 2" key="1">
    <citation type="submission" date="2024-02" db="EMBL/GenBank/DDBJ databases">
        <title>Deinococcus xinjiangensis NBRC 107630.</title>
        <authorList>
            <person name="Ichikawa N."/>
            <person name="Katano-Makiyama Y."/>
            <person name="Hidaka K."/>
        </authorList>
    </citation>
    <scope>NUCLEOTIDE SEQUENCE [LARGE SCALE GENOMIC DNA]</scope>
    <source>
        <strain evidence="1 2">NBRC 107630</strain>
    </source>
</reference>
<protein>
    <recommendedName>
        <fullName evidence="3">Lipoprotein</fullName>
    </recommendedName>
</protein>